<dbReference type="EMBL" id="LCTW02000710">
    <property type="protein sequence ID" value="KXX72786.1"/>
    <property type="molecule type" value="Genomic_DNA"/>
</dbReference>
<feature type="region of interest" description="Disordered" evidence="1">
    <location>
        <begin position="326"/>
        <end position="389"/>
    </location>
</feature>
<feature type="compositionally biased region" description="Polar residues" evidence="1">
    <location>
        <begin position="326"/>
        <end position="356"/>
    </location>
</feature>
<organism evidence="2 3">
    <name type="scientific">Madurella mycetomatis</name>
    <dbReference type="NCBI Taxonomy" id="100816"/>
    <lineage>
        <taxon>Eukaryota</taxon>
        <taxon>Fungi</taxon>
        <taxon>Dikarya</taxon>
        <taxon>Ascomycota</taxon>
        <taxon>Pezizomycotina</taxon>
        <taxon>Sordariomycetes</taxon>
        <taxon>Sordariomycetidae</taxon>
        <taxon>Sordariales</taxon>
        <taxon>Sordariales incertae sedis</taxon>
        <taxon>Madurella</taxon>
    </lineage>
</organism>
<dbReference type="PANTHER" id="PTHR38166:SF1">
    <property type="entry name" value="C2H2-TYPE DOMAIN-CONTAINING PROTEIN"/>
    <property type="match status" value="1"/>
</dbReference>
<evidence type="ECO:0008006" key="4">
    <source>
        <dbReference type="Google" id="ProtNLM"/>
    </source>
</evidence>
<reference evidence="2 3" key="1">
    <citation type="journal article" date="2016" name="Genome Announc.">
        <title>Genome Sequence of Madurella mycetomatis mm55, Isolated from a Human Mycetoma Case in Sudan.</title>
        <authorList>
            <person name="Smit S."/>
            <person name="Derks M.F."/>
            <person name="Bervoets S."/>
            <person name="Fahal A."/>
            <person name="van Leeuwen W."/>
            <person name="van Belkum A."/>
            <person name="van de Sande W.W."/>
        </authorList>
    </citation>
    <scope>NUCLEOTIDE SEQUENCE [LARGE SCALE GENOMIC DNA]</scope>
    <source>
        <strain evidence="3">mm55</strain>
    </source>
</reference>
<sequence>MSSPVHQSTGGHHHEHPARPLWDQPEESCGDFITKLPRGKSAWMAVGKAAYAWQSTLSPQIRRLLEAEDAFYGAGVSMFIYMVGRDKSTSSPRIIFCSSDVGARKAVRKAVQTSGILKNYPAIGLGDSSSPLARGDSGLLRHPPDWPTRPGPQNHRMNRRIDVGASKEPSNKAQPAIYGSETVLGAGATGDWQTARHETLGTLRRRFETMSIASGCPSSLSLDDSTFSNLRGSLSSNRLSDWTPRTSVHDTLVLEQAQSDAPTEKDIDSNTPDTPNSADSADSEDDRESCSESDGMEDSNPDSLHPAIARELDQIVSKLLGAYDSSRQQTGTTASQAAGNAEDTSASNPGGSSQDNRGIENGASQVALGKRPLAEDDRDGALITDSKRTKTAHQRGRVFACPYWKKDPLAYSRCFKLELKEVKRVKQHLYRSHTKAIRCPRCQQVFPDRTSCDSHLASVDCPRQSLRVIDEGINEDQVTKLGRNGPKLDQVQRWYAVWRIVFPSVTEPASPYIDGDLSEVVSEFREFYQRRGITIVLDHMRTSPDWSPSDEERFRQGFWRNIWDEALEGILRRWLAERAGVSGSQASVSTAIDTTGEDPSTDVALDSSPSPGDGGAAIGSALDGAGFHSMGNFTTPSASQTMARFDGANDGLLEDWEVFWTNDSFNSQH</sequence>
<feature type="compositionally biased region" description="Polar residues" evidence="1">
    <location>
        <begin position="1"/>
        <end position="10"/>
    </location>
</feature>
<comment type="caution">
    <text evidence="2">The sequence shown here is derived from an EMBL/GenBank/DDBJ whole genome shotgun (WGS) entry which is preliminary data.</text>
</comment>
<feature type="region of interest" description="Disordered" evidence="1">
    <location>
        <begin position="585"/>
        <end position="621"/>
    </location>
</feature>
<feature type="region of interest" description="Disordered" evidence="1">
    <location>
        <begin position="256"/>
        <end position="304"/>
    </location>
</feature>
<evidence type="ECO:0000313" key="3">
    <source>
        <dbReference type="Proteomes" id="UP000078237"/>
    </source>
</evidence>
<dbReference type="AlphaFoldDB" id="A0A175VMP5"/>
<protein>
    <recommendedName>
        <fullName evidence="4">C2H2-type domain-containing protein</fullName>
    </recommendedName>
</protein>
<feature type="region of interest" description="Disordered" evidence="1">
    <location>
        <begin position="1"/>
        <end position="24"/>
    </location>
</feature>
<feature type="region of interest" description="Disordered" evidence="1">
    <location>
        <begin position="134"/>
        <end position="158"/>
    </location>
</feature>
<accession>A0A175VMP5</accession>
<keyword evidence="3" id="KW-1185">Reference proteome</keyword>
<evidence type="ECO:0000256" key="1">
    <source>
        <dbReference type="SAM" id="MobiDB-lite"/>
    </source>
</evidence>
<dbReference type="PANTHER" id="PTHR38166">
    <property type="entry name" value="C2H2-TYPE DOMAIN-CONTAINING PROTEIN-RELATED"/>
    <property type="match status" value="1"/>
</dbReference>
<gene>
    <name evidence="2" type="ORF">MMYC01_210690</name>
</gene>
<dbReference type="OrthoDB" id="4573860at2759"/>
<dbReference type="Proteomes" id="UP000078237">
    <property type="component" value="Unassembled WGS sequence"/>
</dbReference>
<dbReference type="STRING" id="100816.A0A175VMP5"/>
<dbReference type="VEuPathDB" id="FungiDB:MMYC01_210690"/>
<proteinExistence type="predicted"/>
<evidence type="ECO:0000313" key="2">
    <source>
        <dbReference type="EMBL" id="KXX72786.1"/>
    </source>
</evidence>
<name>A0A175VMP5_9PEZI</name>